<dbReference type="InterPro" id="IPR028322">
    <property type="entry name" value="PNRC-like_rgn"/>
</dbReference>
<feature type="region of interest" description="Disordered" evidence="6">
    <location>
        <begin position="84"/>
        <end position="119"/>
    </location>
</feature>
<keyword evidence="5" id="KW-0539">Nucleus</keyword>
<comment type="subcellular location">
    <subcellularLocation>
        <location evidence="1">Nucleus</location>
    </subcellularLocation>
</comment>
<keyword evidence="4" id="KW-0804">Transcription</keyword>
<keyword evidence="3" id="KW-0010">Activator</keyword>
<dbReference type="AlphaFoldDB" id="A0AAW2HJL5"/>
<comment type="caution">
    <text evidence="7">The sequence shown here is derived from an EMBL/GenBank/DDBJ whole genome shotgun (WGS) entry which is preliminary data.</text>
</comment>
<keyword evidence="2" id="KW-0805">Transcription regulation</keyword>
<evidence type="ECO:0000256" key="2">
    <source>
        <dbReference type="ARBA" id="ARBA00023015"/>
    </source>
</evidence>
<sequence length="173" mass="19238">MHMEYLFQLTQIRSAMTNGTAVENFSRAGNKMGNHHKSRIYTNRSATYFKNSNSPTKNICQQNENIVCDKSKLRPKSSESFVILMPNPTRHGSPKLKPSPRASPSKEGSIRSSPTVGGHYAGAKFCEPPAPTSLPKPPLHWTSLMSTPLSIRERIDKSHDASHQLKILLNVQA</sequence>
<proteinExistence type="predicted"/>
<dbReference type="GO" id="GO:0005634">
    <property type="term" value="C:nucleus"/>
    <property type="evidence" value="ECO:0007669"/>
    <property type="project" value="UniProtKB-SubCell"/>
</dbReference>
<name>A0AAW2HJL5_9NEOP</name>
<dbReference type="PANTHER" id="PTHR15405">
    <property type="entry name" value="PROLINE-RICH NUCLEAR RECEPTOR COACTIVATOR"/>
    <property type="match status" value="1"/>
</dbReference>
<evidence type="ECO:0000256" key="3">
    <source>
        <dbReference type="ARBA" id="ARBA00023159"/>
    </source>
</evidence>
<evidence type="ECO:0000256" key="4">
    <source>
        <dbReference type="ARBA" id="ARBA00023163"/>
    </source>
</evidence>
<accession>A0AAW2HJL5</accession>
<evidence type="ECO:0008006" key="8">
    <source>
        <dbReference type="Google" id="ProtNLM"/>
    </source>
</evidence>
<dbReference type="GO" id="GO:0016071">
    <property type="term" value="P:mRNA metabolic process"/>
    <property type="evidence" value="ECO:0007669"/>
    <property type="project" value="UniProtKB-ARBA"/>
</dbReference>
<dbReference type="EMBL" id="JARGDH010000004">
    <property type="protein sequence ID" value="KAL0270149.1"/>
    <property type="molecule type" value="Genomic_DNA"/>
</dbReference>
<dbReference type="InterPro" id="IPR026780">
    <property type="entry name" value="PNRC1/2"/>
</dbReference>
<gene>
    <name evidence="7" type="ORF">PYX00_007644</name>
</gene>
<evidence type="ECO:0000256" key="6">
    <source>
        <dbReference type="SAM" id="MobiDB-lite"/>
    </source>
</evidence>
<protein>
    <recommendedName>
        <fullName evidence="8">Proline-rich nuclear receptor coactivator 2</fullName>
    </recommendedName>
</protein>
<organism evidence="7">
    <name type="scientific">Menopon gallinae</name>
    <name type="common">poultry shaft louse</name>
    <dbReference type="NCBI Taxonomy" id="328185"/>
    <lineage>
        <taxon>Eukaryota</taxon>
        <taxon>Metazoa</taxon>
        <taxon>Ecdysozoa</taxon>
        <taxon>Arthropoda</taxon>
        <taxon>Hexapoda</taxon>
        <taxon>Insecta</taxon>
        <taxon>Pterygota</taxon>
        <taxon>Neoptera</taxon>
        <taxon>Paraneoptera</taxon>
        <taxon>Psocodea</taxon>
        <taxon>Troctomorpha</taxon>
        <taxon>Phthiraptera</taxon>
        <taxon>Amblycera</taxon>
        <taxon>Menoponidae</taxon>
        <taxon>Menopon</taxon>
    </lineage>
</organism>
<dbReference type="Pfam" id="PF15365">
    <property type="entry name" value="PNRC"/>
    <property type="match status" value="1"/>
</dbReference>
<evidence type="ECO:0000256" key="1">
    <source>
        <dbReference type="ARBA" id="ARBA00004123"/>
    </source>
</evidence>
<reference evidence="7" key="1">
    <citation type="journal article" date="2024" name="Gigascience">
        <title>Chromosome-level genome of the poultry shaft louse Menopon gallinae provides insight into the host-switching and adaptive evolution of parasitic lice.</title>
        <authorList>
            <person name="Xu Y."/>
            <person name="Ma L."/>
            <person name="Liu S."/>
            <person name="Liang Y."/>
            <person name="Liu Q."/>
            <person name="He Z."/>
            <person name="Tian L."/>
            <person name="Duan Y."/>
            <person name="Cai W."/>
            <person name="Li H."/>
            <person name="Song F."/>
        </authorList>
    </citation>
    <scope>NUCLEOTIDE SEQUENCE</scope>
    <source>
        <strain evidence="7">Cailab_2023a</strain>
    </source>
</reference>
<evidence type="ECO:0000256" key="5">
    <source>
        <dbReference type="ARBA" id="ARBA00023242"/>
    </source>
</evidence>
<evidence type="ECO:0000313" key="7">
    <source>
        <dbReference type="EMBL" id="KAL0270149.1"/>
    </source>
</evidence>